<keyword evidence="3" id="KW-0328">Glycosyltransferase</keyword>
<proteinExistence type="predicted"/>
<protein>
    <submittedName>
        <fullName evidence="3">Amidophosphoribosyltransferase</fullName>
        <ecNumber evidence="3">2.4.2.14</ecNumber>
    </submittedName>
</protein>
<dbReference type="Pfam" id="PF13522">
    <property type="entry name" value="GATase_6"/>
    <property type="match status" value="1"/>
</dbReference>
<sequence>MSDAIKHECGIALIRLRKPTQYYVDKYGTAMYGINKLYLLMEKQHNRGQDGAGVASIKIDAEPGTEYISRYRSVKTQAIPAIFGKISNSFAKLKKQFPEQVNDIKWLKKNLSFLGDVYLGHLRYGTHGLNSIDNCHPMVRENNWRSRSLAVAGNFNMTNADELFNVLVDIGQHPRQTTDTITVLEKIGHFLDEENQSLFESYKQERYTNAQISHLIEENLNLQRVLRRACKDFDGGYAMAGLTGYGAAFVVRDPAGIRPAYYYIDEEVVVVASEKPAIKTAFGIEYSQIQEVTPGHALIINKNGGSRELEILAEAEKKSCSFERIYFSRGNDPEIYQERKRMGQLLVPQVLESIDYDLKNTVFSYIPNTAETAWLGMMQGIEDYLRDYRKEAILKGVSPKELDEILVAKPRAEKLVIKDAKMRTFITDNDNRDDLVAHVYDTTYEVINKGVDTIVMIDDSIVRGTTLEKSIIRMLDRLEPKKIVVVSCAPQIRYPDCYGIDMSKLKEFVAFRAMLQLLEEHDVEDRLEEVYDKCRMYEGSETFKRSNFVKELFDLFTPEQISAKAAQIVRAPEINAEVEVIFQTIDNLHLACPNHTGDWYFTGNYPTLGGNKVVNRAFMNFMEKKEVRAY</sequence>
<dbReference type="SUPFAM" id="SSF53271">
    <property type="entry name" value="PRTase-like"/>
    <property type="match status" value="1"/>
</dbReference>
<reference evidence="3 4" key="1">
    <citation type="submission" date="2018-04" db="EMBL/GenBank/DDBJ databases">
        <title>Adhaeribacter sp. HMF7616 genome sequencing and assembly.</title>
        <authorList>
            <person name="Kang H."/>
            <person name="Kang J."/>
            <person name="Cha I."/>
            <person name="Kim H."/>
            <person name="Joh K."/>
        </authorList>
    </citation>
    <scope>NUCLEOTIDE SEQUENCE [LARGE SCALE GENOMIC DNA]</scope>
    <source>
        <strain evidence="3 4">HMF7616</strain>
    </source>
</reference>
<dbReference type="OrthoDB" id="9801213at2"/>
<dbReference type="GO" id="GO:0004044">
    <property type="term" value="F:amidophosphoribosyltransferase activity"/>
    <property type="evidence" value="ECO:0007669"/>
    <property type="project" value="UniProtKB-EC"/>
</dbReference>
<dbReference type="Proteomes" id="UP000253919">
    <property type="component" value="Unassembled WGS sequence"/>
</dbReference>
<dbReference type="InterPro" id="IPR029057">
    <property type="entry name" value="PRTase-like"/>
</dbReference>
<dbReference type="CDD" id="cd06223">
    <property type="entry name" value="PRTases_typeI"/>
    <property type="match status" value="1"/>
</dbReference>
<keyword evidence="1 3" id="KW-0808">Transferase</keyword>
<dbReference type="RefSeq" id="WP_115372671.1">
    <property type="nucleotide sequence ID" value="NZ_QASA01000001.1"/>
</dbReference>
<comment type="caution">
    <text evidence="3">The sequence shown here is derived from an EMBL/GenBank/DDBJ whole genome shotgun (WGS) entry which is preliminary data.</text>
</comment>
<dbReference type="InterPro" id="IPR000836">
    <property type="entry name" value="PRTase_dom"/>
</dbReference>
<evidence type="ECO:0000256" key="2">
    <source>
        <dbReference type="ARBA" id="ARBA00022962"/>
    </source>
</evidence>
<evidence type="ECO:0000256" key="1">
    <source>
        <dbReference type="ARBA" id="ARBA00022679"/>
    </source>
</evidence>
<dbReference type="EC" id="2.4.2.14" evidence="3"/>
<dbReference type="SUPFAM" id="SSF56235">
    <property type="entry name" value="N-terminal nucleophile aminohydrolases (Ntn hydrolases)"/>
    <property type="match status" value="1"/>
</dbReference>
<keyword evidence="2" id="KW-0315">Glutamine amidotransferase</keyword>
<dbReference type="PANTHER" id="PTHR11907">
    <property type="entry name" value="AMIDOPHOSPHORIBOSYLTRANSFERASE"/>
    <property type="match status" value="1"/>
</dbReference>
<keyword evidence="4" id="KW-1185">Reference proteome</keyword>
<dbReference type="AlphaFoldDB" id="A0A369QF54"/>
<accession>A0A369QF54</accession>
<dbReference type="Gene3D" id="3.60.20.10">
    <property type="entry name" value="Glutamine Phosphoribosylpyrophosphate, subunit 1, domain 1"/>
    <property type="match status" value="1"/>
</dbReference>
<evidence type="ECO:0000313" key="4">
    <source>
        <dbReference type="Proteomes" id="UP000253919"/>
    </source>
</evidence>
<dbReference type="EMBL" id="QASA01000001">
    <property type="protein sequence ID" value="RDC63344.1"/>
    <property type="molecule type" value="Genomic_DNA"/>
</dbReference>
<organism evidence="3 4">
    <name type="scientific">Adhaeribacter pallidiroseus</name>
    <dbReference type="NCBI Taxonomy" id="2072847"/>
    <lineage>
        <taxon>Bacteria</taxon>
        <taxon>Pseudomonadati</taxon>
        <taxon>Bacteroidota</taxon>
        <taxon>Cytophagia</taxon>
        <taxon>Cytophagales</taxon>
        <taxon>Hymenobacteraceae</taxon>
        <taxon>Adhaeribacter</taxon>
    </lineage>
</organism>
<dbReference type="InterPro" id="IPR029055">
    <property type="entry name" value="Ntn_hydrolases_N"/>
</dbReference>
<name>A0A369QF54_9BACT</name>
<gene>
    <name evidence="3" type="primary">purF</name>
    <name evidence="3" type="ORF">AHMF7616_01947</name>
</gene>
<evidence type="ECO:0000313" key="3">
    <source>
        <dbReference type="EMBL" id="RDC63344.1"/>
    </source>
</evidence>